<evidence type="ECO:0000313" key="1">
    <source>
        <dbReference type="EMBL" id="GAA5070883.1"/>
    </source>
</evidence>
<gene>
    <name evidence="1" type="ORF">GCM10023336_56430</name>
</gene>
<accession>A0ABP9L7Z8</accession>
<keyword evidence="2" id="KW-1185">Reference proteome</keyword>
<dbReference type="Proteomes" id="UP001500124">
    <property type="component" value="Unassembled WGS sequence"/>
</dbReference>
<proteinExistence type="predicted"/>
<evidence type="ECO:0000313" key="2">
    <source>
        <dbReference type="Proteomes" id="UP001500124"/>
    </source>
</evidence>
<protein>
    <recommendedName>
        <fullName evidence="3">GAF domain-containing protein</fullName>
    </recommendedName>
</protein>
<evidence type="ECO:0008006" key="3">
    <source>
        <dbReference type="Google" id="ProtNLM"/>
    </source>
</evidence>
<name>A0ABP9L7Z8_9ACTN</name>
<sequence>MTATATRTTKVMQDLIKAAGPTGEVAEDMADLAALLRTLLDVQHSRTTRVRLGGNLFDVVISGARGKGHAIAAALDEVQDGCGPVIEDPEAGWLYWLVPPGSAATWEYHDYGVCLGAPHTITLPALDRVRPPGVHWLRPSASDRLVPVKALRALLDSFRPYPPHEALQEAVLSPAP</sequence>
<organism evidence="1 2">
    <name type="scientific">Streptomyces similanensis</name>
    <dbReference type="NCBI Taxonomy" id="1274988"/>
    <lineage>
        <taxon>Bacteria</taxon>
        <taxon>Bacillati</taxon>
        <taxon>Actinomycetota</taxon>
        <taxon>Actinomycetes</taxon>
        <taxon>Kitasatosporales</taxon>
        <taxon>Streptomycetaceae</taxon>
        <taxon>Streptomyces</taxon>
    </lineage>
</organism>
<reference evidence="2" key="1">
    <citation type="journal article" date="2019" name="Int. J. Syst. Evol. Microbiol.">
        <title>The Global Catalogue of Microorganisms (GCM) 10K type strain sequencing project: providing services to taxonomists for standard genome sequencing and annotation.</title>
        <authorList>
            <consortium name="The Broad Institute Genomics Platform"/>
            <consortium name="The Broad Institute Genome Sequencing Center for Infectious Disease"/>
            <person name="Wu L."/>
            <person name="Ma J."/>
        </authorList>
    </citation>
    <scope>NUCLEOTIDE SEQUENCE [LARGE SCALE GENOMIC DNA]</scope>
    <source>
        <strain evidence="2">JCM 18410</strain>
    </source>
</reference>
<dbReference type="EMBL" id="BAABKC010000087">
    <property type="protein sequence ID" value="GAA5070883.1"/>
    <property type="molecule type" value="Genomic_DNA"/>
</dbReference>
<comment type="caution">
    <text evidence="1">The sequence shown here is derived from an EMBL/GenBank/DDBJ whole genome shotgun (WGS) entry which is preliminary data.</text>
</comment>